<organism evidence="1 2">
    <name type="scientific">Bowmanella pacifica</name>
    <dbReference type="NCBI Taxonomy" id="502051"/>
    <lineage>
        <taxon>Bacteria</taxon>
        <taxon>Pseudomonadati</taxon>
        <taxon>Pseudomonadota</taxon>
        <taxon>Gammaproteobacteria</taxon>
        <taxon>Alteromonadales</taxon>
        <taxon>Alteromonadaceae</taxon>
        <taxon>Bowmanella</taxon>
    </lineage>
</organism>
<evidence type="ECO:0000313" key="2">
    <source>
        <dbReference type="Proteomes" id="UP000606935"/>
    </source>
</evidence>
<reference evidence="1" key="1">
    <citation type="journal article" date="2014" name="Int. J. Syst. Evol. Microbiol.">
        <title>Complete genome sequence of Corynebacterium casei LMG S-19264T (=DSM 44701T), isolated from a smear-ripened cheese.</title>
        <authorList>
            <consortium name="US DOE Joint Genome Institute (JGI-PGF)"/>
            <person name="Walter F."/>
            <person name="Albersmeier A."/>
            <person name="Kalinowski J."/>
            <person name="Ruckert C."/>
        </authorList>
    </citation>
    <scope>NUCLEOTIDE SEQUENCE</scope>
    <source>
        <strain evidence="1">CGMCC 1.7086</strain>
    </source>
</reference>
<keyword evidence="2" id="KW-1185">Reference proteome</keyword>
<evidence type="ECO:0008006" key="3">
    <source>
        <dbReference type="Google" id="ProtNLM"/>
    </source>
</evidence>
<reference evidence="1" key="2">
    <citation type="submission" date="2020-09" db="EMBL/GenBank/DDBJ databases">
        <authorList>
            <person name="Sun Q."/>
            <person name="Zhou Y."/>
        </authorList>
    </citation>
    <scope>NUCLEOTIDE SEQUENCE</scope>
    <source>
        <strain evidence="1">CGMCC 1.7086</strain>
    </source>
</reference>
<evidence type="ECO:0000313" key="1">
    <source>
        <dbReference type="EMBL" id="GGO67996.1"/>
    </source>
</evidence>
<protein>
    <recommendedName>
        <fullName evidence="3">DUF4194 domain-containing protein</fullName>
    </recommendedName>
</protein>
<sequence length="211" mass="23543">MISEQGRILERLLSGDFICEISDEDGWRYLKQSANFDAVDQYLATLNRSLSSAADGQVFFAAYRTLGDGERKVLSSQFQEIAAGLLPLVEWLLLVQQSSGSDVPVTQGSTIRSNELQSTIEDTPAYKEQLAKIARYRLFNSNSVEVVGQLNLVFKRLTELGYLMKPNPDKQIYIATGKIDYLYEVLRFIDETEALSLAEQAESAIAQGSLL</sequence>
<accession>A0A917YYH2</accession>
<dbReference type="AlphaFoldDB" id="A0A917YYH2"/>
<dbReference type="EMBL" id="BMLS01000002">
    <property type="protein sequence ID" value="GGO67996.1"/>
    <property type="molecule type" value="Genomic_DNA"/>
</dbReference>
<dbReference type="InterPro" id="IPR053841">
    <property type="entry name" value="MksE"/>
</dbReference>
<comment type="caution">
    <text evidence="1">The sequence shown here is derived from an EMBL/GenBank/DDBJ whole genome shotgun (WGS) entry which is preliminary data.</text>
</comment>
<gene>
    <name evidence="1" type="ORF">GCM10010982_15880</name>
</gene>
<proteinExistence type="predicted"/>
<name>A0A917YYH2_9ALTE</name>
<dbReference type="RefSeq" id="WP_188692908.1">
    <property type="nucleotide sequence ID" value="NZ_BMLS01000002.1"/>
</dbReference>
<dbReference type="Proteomes" id="UP000606935">
    <property type="component" value="Unassembled WGS sequence"/>
</dbReference>
<dbReference type="Pfam" id="PF21980">
    <property type="entry name" value="MksE"/>
    <property type="match status" value="1"/>
</dbReference>